<keyword evidence="3" id="KW-1185">Reference proteome</keyword>
<accession>A0A5C7HCE4</accession>
<dbReference type="Proteomes" id="UP000323000">
    <property type="component" value="Chromosome 9"/>
</dbReference>
<organism evidence="2 3">
    <name type="scientific">Acer yangbiense</name>
    <dbReference type="NCBI Taxonomy" id="1000413"/>
    <lineage>
        <taxon>Eukaryota</taxon>
        <taxon>Viridiplantae</taxon>
        <taxon>Streptophyta</taxon>
        <taxon>Embryophyta</taxon>
        <taxon>Tracheophyta</taxon>
        <taxon>Spermatophyta</taxon>
        <taxon>Magnoliopsida</taxon>
        <taxon>eudicotyledons</taxon>
        <taxon>Gunneridae</taxon>
        <taxon>Pentapetalae</taxon>
        <taxon>rosids</taxon>
        <taxon>malvids</taxon>
        <taxon>Sapindales</taxon>
        <taxon>Sapindaceae</taxon>
        <taxon>Hippocastanoideae</taxon>
        <taxon>Acereae</taxon>
        <taxon>Acer</taxon>
    </lineage>
</organism>
<feature type="transmembrane region" description="Helical" evidence="1">
    <location>
        <begin position="31"/>
        <end position="56"/>
    </location>
</feature>
<name>A0A5C7HCE4_9ROSI</name>
<reference evidence="3" key="1">
    <citation type="journal article" date="2019" name="Gigascience">
        <title>De novo genome assembly of the endangered Acer yangbiense, a plant species with extremely small populations endemic to Yunnan Province, China.</title>
        <authorList>
            <person name="Yang J."/>
            <person name="Wariss H.M."/>
            <person name="Tao L."/>
            <person name="Zhang R."/>
            <person name="Yun Q."/>
            <person name="Hollingsworth P."/>
            <person name="Dao Z."/>
            <person name="Luo G."/>
            <person name="Guo H."/>
            <person name="Ma Y."/>
            <person name="Sun W."/>
        </authorList>
    </citation>
    <scope>NUCLEOTIDE SEQUENCE [LARGE SCALE GENOMIC DNA]</scope>
    <source>
        <strain evidence="3">cv. Malutang</strain>
    </source>
</reference>
<evidence type="ECO:0000313" key="3">
    <source>
        <dbReference type="Proteomes" id="UP000323000"/>
    </source>
</evidence>
<dbReference type="PANTHER" id="PTHR36714">
    <property type="entry name" value="T23E23.1"/>
    <property type="match status" value="1"/>
</dbReference>
<dbReference type="AlphaFoldDB" id="A0A5C7HCE4"/>
<evidence type="ECO:0000256" key="1">
    <source>
        <dbReference type="SAM" id="Phobius"/>
    </source>
</evidence>
<dbReference type="EMBL" id="VAHF01000009">
    <property type="protein sequence ID" value="TXG54634.1"/>
    <property type="molecule type" value="Genomic_DNA"/>
</dbReference>
<comment type="caution">
    <text evidence="2">The sequence shown here is derived from an EMBL/GenBank/DDBJ whole genome shotgun (WGS) entry which is preliminary data.</text>
</comment>
<gene>
    <name evidence="2" type="ORF">EZV62_019890</name>
</gene>
<protein>
    <submittedName>
        <fullName evidence="2">Uncharacterized protein</fullName>
    </submittedName>
</protein>
<keyword evidence="1" id="KW-0812">Transmembrane</keyword>
<sequence>MYTGLGEANNPVNLKQILCIPIKKVGFRGPLITSICVLVLSSLTLIGLAILGIILFMTADNPNINIWGALHGFVCETFGVEWYMEYGYGDIDPGREAWECCNWGLLVSEQSRGGIGNLVEEIAVKVCLDYVGRVGFVVYFYDCKRRLLEKKFDGEQAQGRITQTAKV</sequence>
<keyword evidence="1" id="KW-0472">Membrane</keyword>
<keyword evidence="1" id="KW-1133">Transmembrane helix</keyword>
<dbReference type="OrthoDB" id="1095660at2759"/>
<proteinExistence type="predicted"/>
<evidence type="ECO:0000313" key="2">
    <source>
        <dbReference type="EMBL" id="TXG54634.1"/>
    </source>
</evidence>